<evidence type="ECO:0000313" key="3">
    <source>
        <dbReference type="Proteomes" id="UP000266841"/>
    </source>
</evidence>
<organism evidence="2 3">
    <name type="scientific">Thalassiosira oceanica</name>
    <name type="common">Marine diatom</name>
    <dbReference type="NCBI Taxonomy" id="159749"/>
    <lineage>
        <taxon>Eukaryota</taxon>
        <taxon>Sar</taxon>
        <taxon>Stramenopiles</taxon>
        <taxon>Ochrophyta</taxon>
        <taxon>Bacillariophyta</taxon>
        <taxon>Coscinodiscophyceae</taxon>
        <taxon>Thalassiosirophycidae</taxon>
        <taxon>Thalassiosirales</taxon>
        <taxon>Thalassiosiraceae</taxon>
        <taxon>Thalassiosira</taxon>
    </lineage>
</organism>
<feature type="compositionally biased region" description="Polar residues" evidence="1">
    <location>
        <begin position="81"/>
        <end position="91"/>
    </location>
</feature>
<reference evidence="2 3" key="1">
    <citation type="journal article" date="2012" name="Genome Biol.">
        <title>Genome and low-iron response of an oceanic diatom adapted to chronic iron limitation.</title>
        <authorList>
            <person name="Lommer M."/>
            <person name="Specht M."/>
            <person name="Roy A.S."/>
            <person name="Kraemer L."/>
            <person name="Andreson R."/>
            <person name="Gutowska M.A."/>
            <person name="Wolf J."/>
            <person name="Bergner S.V."/>
            <person name="Schilhabel M.B."/>
            <person name="Klostermeier U.C."/>
            <person name="Beiko R.G."/>
            <person name="Rosenstiel P."/>
            <person name="Hippler M."/>
            <person name="Laroche J."/>
        </authorList>
    </citation>
    <scope>NUCLEOTIDE SEQUENCE [LARGE SCALE GENOMIC DNA]</scope>
    <source>
        <strain evidence="2 3">CCMP1005</strain>
    </source>
</reference>
<dbReference type="eggNOG" id="ENOG502RW7V">
    <property type="taxonomic scope" value="Eukaryota"/>
</dbReference>
<name>K0RCW8_THAOC</name>
<accession>K0RCW8</accession>
<proteinExistence type="predicted"/>
<protein>
    <submittedName>
        <fullName evidence="2">Uncharacterized protein</fullName>
    </submittedName>
</protein>
<dbReference type="Proteomes" id="UP000266841">
    <property type="component" value="Unassembled WGS sequence"/>
</dbReference>
<sequence length="243" mass="26734">MLLDTNDCVAHSWNCNREKSSSMGSAFQQVQPRGSPPRPGSSYAPEKRPRRERQPSSIQMWSIIEEEPSTVDEVPSVPDHASTSGSEASNNTPPMLANLIGATCSASAWFTSCFPCAVVDINDENDNSVLDKLSPEYAMNTMYHGPTFSSFVSDGNESALRETDDPNVMILHMDPQPMVDTIEEDEDGDADDASLQAIPQEYEQIVAVQPPAEPTRVQTQLSPETPKKKFSVRRIFGKKSKPV</sequence>
<dbReference type="OrthoDB" id="10652528at2759"/>
<feature type="compositionally biased region" description="Polar residues" evidence="1">
    <location>
        <begin position="21"/>
        <end position="31"/>
    </location>
</feature>
<evidence type="ECO:0000313" key="2">
    <source>
        <dbReference type="EMBL" id="EJK46936.1"/>
    </source>
</evidence>
<feature type="region of interest" description="Disordered" evidence="1">
    <location>
        <begin position="18"/>
        <end position="91"/>
    </location>
</feature>
<evidence type="ECO:0000256" key="1">
    <source>
        <dbReference type="SAM" id="MobiDB-lite"/>
    </source>
</evidence>
<dbReference type="AlphaFoldDB" id="K0RCW8"/>
<comment type="caution">
    <text evidence="2">The sequence shown here is derived from an EMBL/GenBank/DDBJ whole genome shotgun (WGS) entry which is preliminary data.</text>
</comment>
<keyword evidence="3" id="KW-1185">Reference proteome</keyword>
<feature type="compositionally biased region" description="Basic and acidic residues" evidence="1">
    <location>
        <begin position="45"/>
        <end position="54"/>
    </location>
</feature>
<dbReference type="EMBL" id="AGNL01047451">
    <property type="protein sequence ID" value="EJK46936.1"/>
    <property type="molecule type" value="Genomic_DNA"/>
</dbReference>
<gene>
    <name evidence="2" type="ORF">THAOC_34377</name>
</gene>